<dbReference type="EMBL" id="JACDXP010000013">
    <property type="protein sequence ID" value="KAF6515867.1"/>
    <property type="molecule type" value="Genomic_DNA"/>
</dbReference>
<protein>
    <submittedName>
        <fullName evidence="2">Uncharacterized protein</fullName>
    </submittedName>
</protein>
<evidence type="ECO:0000313" key="3">
    <source>
        <dbReference type="Proteomes" id="UP000593570"/>
    </source>
</evidence>
<name>A0A8H6LD14_FUSOX</name>
<dbReference type="PIRSF" id="PIRSF007951">
    <property type="entry name" value="Hemolysin, aegerolysin type"/>
    <property type="match status" value="1"/>
</dbReference>
<sequence length="137" mass="15118">MAYAQWVYILIQVQKGMSSNPITFWNTHVNCGKFYQYDNKDQEVHIDSVEKTSISSGSSAGIAACGMSDASSGTKGSFELWDGDVKICKVYWDCPWGSKENIFRVTDVNGEFIVDETGDNLDSGAIGNVTVKIAKWL</sequence>
<reference evidence="2 3" key="1">
    <citation type="journal article" date="2020" name="bioRxiv">
        <title>A chromosome-scale genome assembly for the Fusarium oxysporum strain Fo5176 to establish a model Arabidopsis-fungal pathosystem.</title>
        <authorList>
            <person name="Fokkens L."/>
            <person name="Guo L."/>
            <person name="Dora S."/>
            <person name="Wang B."/>
            <person name="Ye K."/>
            <person name="Sanchez-Rodriguez C."/>
            <person name="Croll D."/>
        </authorList>
    </citation>
    <scope>NUCLEOTIDE SEQUENCE [LARGE SCALE GENOMIC DNA]</scope>
    <source>
        <strain evidence="2 3">Fo5176</strain>
    </source>
</reference>
<dbReference type="GO" id="GO:0019836">
    <property type="term" value="P:symbiont-mediated hemolysis of host erythrocyte"/>
    <property type="evidence" value="ECO:0007669"/>
    <property type="project" value="InterPro"/>
</dbReference>
<dbReference type="Pfam" id="PF06355">
    <property type="entry name" value="Aegerolysin"/>
    <property type="match status" value="1"/>
</dbReference>
<comment type="caution">
    <text evidence="2">The sequence shown here is derived from an EMBL/GenBank/DDBJ whole genome shotgun (WGS) entry which is preliminary data.</text>
</comment>
<comment type="similarity">
    <text evidence="1">Belongs to the aegerolysin family.</text>
</comment>
<dbReference type="Proteomes" id="UP000593570">
    <property type="component" value="Unassembled WGS sequence"/>
</dbReference>
<proteinExistence type="inferred from homology"/>
<organism evidence="2 3">
    <name type="scientific">Fusarium oxysporum f. sp. conglutinans</name>
    <dbReference type="NCBI Taxonomy" id="100902"/>
    <lineage>
        <taxon>Eukaryota</taxon>
        <taxon>Fungi</taxon>
        <taxon>Dikarya</taxon>
        <taxon>Ascomycota</taxon>
        <taxon>Pezizomycotina</taxon>
        <taxon>Sordariomycetes</taxon>
        <taxon>Hypocreomycetidae</taxon>
        <taxon>Hypocreales</taxon>
        <taxon>Nectriaceae</taxon>
        <taxon>Fusarium</taxon>
        <taxon>Fusarium oxysporum species complex</taxon>
    </lineage>
</organism>
<gene>
    <name evidence="2" type="ORF">HZS61_004608</name>
</gene>
<evidence type="ECO:0000256" key="1">
    <source>
        <dbReference type="ARBA" id="ARBA00010795"/>
    </source>
</evidence>
<dbReference type="AlphaFoldDB" id="A0A8H6LD14"/>
<accession>A0A8H6LD14</accession>
<dbReference type="InterPro" id="IPR009413">
    <property type="entry name" value="Aegerolysin-typ"/>
</dbReference>
<evidence type="ECO:0000313" key="2">
    <source>
        <dbReference type="EMBL" id="KAF6515867.1"/>
    </source>
</evidence>
<dbReference type="Gene3D" id="2.60.270.50">
    <property type="match status" value="1"/>
</dbReference>